<evidence type="ECO:0000313" key="4">
    <source>
        <dbReference type="Proteomes" id="UP001276659"/>
    </source>
</evidence>
<feature type="compositionally biased region" description="Basic and acidic residues" evidence="1">
    <location>
        <begin position="610"/>
        <end position="634"/>
    </location>
</feature>
<dbReference type="GO" id="GO:0003676">
    <property type="term" value="F:nucleic acid binding"/>
    <property type="evidence" value="ECO:0007669"/>
    <property type="project" value="InterPro"/>
</dbReference>
<protein>
    <recommendedName>
        <fullName evidence="2">Gfd2/YDR514C-like C-terminal domain-containing protein</fullName>
    </recommendedName>
</protein>
<dbReference type="EMBL" id="JASNWA010000007">
    <property type="protein sequence ID" value="KAK3172419.1"/>
    <property type="molecule type" value="Genomic_DNA"/>
</dbReference>
<dbReference type="PANTHER" id="PTHR28083:SF1">
    <property type="entry name" value="GOOD FOR FULL DBP5 ACTIVITY PROTEIN 2"/>
    <property type="match status" value="1"/>
</dbReference>
<accession>A0AAE0DJW1</accession>
<dbReference type="SUPFAM" id="SSF53098">
    <property type="entry name" value="Ribonuclease H-like"/>
    <property type="match status" value="1"/>
</dbReference>
<proteinExistence type="predicted"/>
<feature type="region of interest" description="Disordered" evidence="1">
    <location>
        <begin position="603"/>
        <end position="663"/>
    </location>
</feature>
<dbReference type="GO" id="GO:0005634">
    <property type="term" value="C:nucleus"/>
    <property type="evidence" value="ECO:0007669"/>
    <property type="project" value="TreeGrafter"/>
</dbReference>
<evidence type="ECO:0000259" key="2">
    <source>
        <dbReference type="Pfam" id="PF21762"/>
    </source>
</evidence>
<dbReference type="Gene3D" id="3.30.420.10">
    <property type="entry name" value="Ribonuclease H-like superfamily/Ribonuclease H"/>
    <property type="match status" value="1"/>
</dbReference>
<dbReference type="InterPro" id="IPR040151">
    <property type="entry name" value="Gfd2/YDR514C-like"/>
</dbReference>
<keyword evidence="4" id="KW-1185">Reference proteome</keyword>
<dbReference type="AlphaFoldDB" id="A0AAE0DJW1"/>
<dbReference type="Pfam" id="PF21762">
    <property type="entry name" value="DEDDh_C"/>
    <property type="match status" value="1"/>
</dbReference>
<name>A0AAE0DJW1_9LECA</name>
<organism evidence="3 4">
    <name type="scientific">Lepraria neglecta</name>
    <dbReference type="NCBI Taxonomy" id="209136"/>
    <lineage>
        <taxon>Eukaryota</taxon>
        <taxon>Fungi</taxon>
        <taxon>Dikarya</taxon>
        <taxon>Ascomycota</taxon>
        <taxon>Pezizomycotina</taxon>
        <taxon>Lecanoromycetes</taxon>
        <taxon>OSLEUM clade</taxon>
        <taxon>Lecanoromycetidae</taxon>
        <taxon>Lecanorales</taxon>
        <taxon>Lecanorineae</taxon>
        <taxon>Stereocaulaceae</taxon>
        <taxon>Lepraria</taxon>
    </lineage>
</organism>
<reference evidence="3" key="1">
    <citation type="submission" date="2022-11" db="EMBL/GenBank/DDBJ databases">
        <title>Chromosomal genome sequence assembly and mating type (MAT) locus characterization of the leprose asexual lichenized fungus Lepraria neglecta (Nyl.) Erichsen.</title>
        <authorList>
            <person name="Allen J.L."/>
            <person name="Pfeffer B."/>
        </authorList>
    </citation>
    <scope>NUCLEOTIDE SEQUENCE</scope>
    <source>
        <strain evidence="3">Allen 5258</strain>
    </source>
</reference>
<feature type="domain" description="Gfd2/YDR514C-like C-terminal" evidence="2">
    <location>
        <begin position="250"/>
        <end position="463"/>
    </location>
</feature>
<gene>
    <name evidence="3" type="ORF">OEA41_005741</name>
</gene>
<evidence type="ECO:0000313" key="3">
    <source>
        <dbReference type="EMBL" id="KAK3172419.1"/>
    </source>
</evidence>
<feature type="compositionally biased region" description="Acidic residues" evidence="1">
    <location>
        <begin position="654"/>
        <end position="663"/>
    </location>
</feature>
<dbReference type="InterPro" id="IPR036397">
    <property type="entry name" value="RNaseH_sf"/>
</dbReference>
<dbReference type="Proteomes" id="UP001276659">
    <property type="component" value="Unassembled WGS sequence"/>
</dbReference>
<comment type="caution">
    <text evidence="3">The sequence shown here is derived from an EMBL/GenBank/DDBJ whole genome shotgun (WGS) entry which is preliminary data.</text>
</comment>
<dbReference type="PANTHER" id="PTHR28083">
    <property type="entry name" value="GOOD FOR FULL DBP5 ACTIVITY PROTEIN 2"/>
    <property type="match status" value="1"/>
</dbReference>
<dbReference type="InterPro" id="IPR048519">
    <property type="entry name" value="Gfd2/YDR514C-like_C"/>
</dbReference>
<evidence type="ECO:0000256" key="1">
    <source>
        <dbReference type="SAM" id="MobiDB-lite"/>
    </source>
</evidence>
<sequence length="663" mass="74268">MADMKVGQLAGEEDRFCPFAAVNKWPYKHLYGKESEEVSKKYFAYGEFRNRGWTVYYIRTLLDTSPKPLLLTPKSEVHALFVEIFETLGVHADFPDVWSHPGFDIGFQEEGKPPAALPWPLDELEEMIPEEGSALEEPQNVEDWSFPAFRRKMEAAILAGKAKNRAANEKKRRDRVIIKRGWCAHLKRTQCYLGIRPRGTAKKEEFHADHNHTWEQSQAAQAAYEQAAGIRLPKLILTSAAPYSFHQNVVFVCVDIEAYEMDQTKITEIGISTLDTLDLINVPPGEGGAEWMKKIRIAEYAHLQNRVHIAGCADNFLKRFGTSEWVSINNAPQVVASCFRHPFSAPGQYTPFPSKADMIGRCGFDKQLLSQYLPPVNDNQKRNVVLVGHEIKSDIEYLRTIGYDVTNLSNLLEAVDTIDLYKAVKHAPNTPSLGTVLLEIELTGWHLHNAGNDAGYTMEALIGLSFAALTFTHKPAPDPERLGAAAAEAQARLIEEQEDWEIADEEGGDGGSAVPLASISEMKAQQSFAAGMRRANKAEEKANQKYYDDKKRGTISGYKGNHEEDFMSLRSSVVENGEINYHVADEKTMREMALNPKAMEYTPPYLRGMSKNDSKAKQESGEENHIDLDGDKDGGVPLPKAPLSKQAKNRLAQLDDDDDYFTI</sequence>
<dbReference type="InterPro" id="IPR012337">
    <property type="entry name" value="RNaseH-like_sf"/>
</dbReference>